<sequence>MTVEEPGIESGQALCCMYTKLGIGTTQCYSASQINASDDRGDLNIKTADDSGSIRSYLVTRPTYGNVVLMFVAYPVKVNSKTPIGGRMELRQDQRGLQCMGFSTVPVPWDRSWDTKDRYSLKIEWDLSGAPVGTRGVSSFGEGIVRRRCAATDLWRMIFAVGPLNSYPSADEDKSDSFGFYWFGTAPEQIASLPPLCEELFTKMSEFFQDKLSADNPYRIFVRRVTPARGFGGSGGLRSVVLEYDEAIGTIIKDEVFNLLAHEIVHNWPLLLPGPKDKDLDLVAWFNEGIADYYGTILPYRFGLRSESEFITRLNAKLTQYYTNPHIEATNREALEKGWTDTNLLTLPYTRGMLYLSKVDYQIRKATSDSKTVDTLILSILDRTKKQEPHSLVEWKAMIEELLGSEALKELEAMNDGETMRLPIDCFGTDWKLLPVDQRVLDFGFDMSSFQTRIISGLKSGSQAAKAGLRNGDEMVRNAYTWQCQEEYERSMEMTVKRGEELFDVKYWPRSEVMAESWQLRKVEKSPQ</sequence>
<name>A0A6A5ZPM9_9PLEO</name>
<feature type="domain" description="Peptidase M61 catalytic" evidence="1">
    <location>
        <begin position="257"/>
        <end position="328"/>
    </location>
</feature>
<evidence type="ECO:0000313" key="2">
    <source>
        <dbReference type="EMBL" id="KAF2121650.1"/>
    </source>
</evidence>
<gene>
    <name evidence="2" type="ORF">BDV96DRAFT_641034</name>
</gene>
<dbReference type="EMBL" id="ML977312">
    <property type="protein sequence ID" value="KAF2121650.1"/>
    <property type="molecule type" value="Genomic_DNA"/>
</dbReference>
<dbReference type="OrthoDB" id="626167at2759"/>
<accession>A0A6A5ZPM9</accession>
<dbReference type="AlphaFoldDB" id="A0A6A5ZPM9"/>
<evidence type="ECO:0000259" key="1">
    <source>
        <dbReference type="Pfam" id="PF05299"/>
    </source>
</evidence>
<dbReference type="Gene3D" id="1.10.390.10">
    <property type="entry name" value="Neutral Protease Domain 2"/>
    <property type="match status" value="1"/>
</dbReference>
<keyword evidence="3" id="KW-1185">Reference proteome</keyword>
<protein>
    <recommendedName>
        <fullName evidence="1">Peptidase M61 catalytic domain-containing protein</fullName>
    </recommendedName>
</protein>
<organism evidence="2 3">
    <name type="scientific">Lophiotrema nucula</name>
    <dbReference type="NCBI Taxonomy" id="690887"/>
    <lineage>
        <taxon>Eukaryota</taxon>
        <taxon>Fungi</taxon>
        <taxon>Dikarya</taxon>
        <taxon>Ascomycota</taxon>
        <taxon>Pezizomycotina</taxon>
        <taxon>Dothideomycetes</taxon>
        <taxon>Pleosporomycetidae</taxon>
        <taxon>Pleosporales</taxon>
        <taxon>Lophiotremataceae</taxon>
        <taxon>Lophiotrema</taxon>
    </lineage>
</organism>
<proteinExistence type="predicted"/>
<dbReference type="SUPFAM" id="SSF55486">
    <property type="entry name" value="Metalloproteases ('zincins'), catalytic domain"/>
    <property type="match status" value="1"/>
</dbReference>
<dbReference type="InterPro" id="IPR027268">
    <property type="entry name" value="Peptidase_M4/M1_CTD_sf"/>
</dbReference>
<evidence type="ECO:0000313" key="3">
    <source>
        <dbReference type="Proteomes" id="UP000799770"/>
    </source>
</evidence>
<reference evidence="2" key="1">
    <citation type="journal article" date="2020" name="Stud. Mycol.">
        <title>101 Dothideomycetes genomes: a test case for predicting lifestyles and emergence of pathogens.</title>
        <authorList>
            <person name="Haridas S."/>
            <person name="Albert R."/>
            <person name="Binder M."/>
            <person name="Bloem J."/>
            <person name="Labutti K."/>
            <person name="Salamov A."/>
            <person name="Andreopoulos B."/>
            <person name="Baker S."/>
            <person name="Barry K."/>
            <person name="Bills G."/>
            <person name="Bluhm B."/>
            <person name="Cannon C."/>
            <person name="Castanera R."/>
            <person name="Culley D."/>
            <person name="Daum C."/>
            <person name="Ezra D."/>
            <person name="Gonzalez J."/>
            <person name="Henrissat B."/>
            <person name="Kuo A."/>
            <person name="Liang C."/>
            <person name="Lipzen A."/>
            <person name="Lutzoni F."/>
            <person name="Magnuson J."/>
            <person name="Mondo S."/>
            <person name="Nolan M."/>
            <person name="Ohm R."/>
            <person name="Pangilinan J."/>
            <person name="Park H.-J."/>
            <person name="Ramirez L."/>
            <person name="Alfaro M."/>
            <person name="Sun H."/>
            <person name="Tritt A."/>
            <person name="Yoshinaga Y."/>
            <person name="Zwiers L.-H."/>
            <person name="Turgeon B."/>
            <person name="Goodwin S."/>
            <person name="Spatafora J."/>
            <person name="Crous P."/>
            <person name="Grigoriev I."/>
        </authorList>
    </citation>
    <scope>NUCLEOTIDE SEQUENCE</scope>
    <source>
        <strain evidence="2">CBS 627.86</strain>
    </source>
</reference>
<dbReference type="Pfam" id="PF05299">
    <property type="entry name" value="Peptidase_M61"/>
    <property type="match status" value="1"/>
</dbReference>
<dbReference type="Proteomes" id="UP000799770">
    <property type="component" value="Unassembled WGS sequence"/>
</dbReference>
<dbReference type="InterPro" id="IPR007963">
    <property type="entry name" value="Peptidase_M61_catalytic"/>
</dbReference>